<evidence type="ECO:0000256" key="2">
    <source>
        <dbReference type="ARBA" id="ARBA00006730"/>
    </source>
</evidence>
<dbReference type="EMBL" id="HBGW01008701">
    <property type="protein sequence ID" value="CAD9505969.1"/>
    <property type="molecule type" value="Transcribed_RNA"/>
</dbReference>
<keyword evidence="3" id="KW-0285">Flavoprotein</keyword>
<comment type="similarity">
    <text evidence="2">Belongs to the DAMOX/DASOX family.</text>
</comment>
<accession>A0A6U6H9R3</accession>
<sequence length="390" mass="41510">MEPAAKKQRIAQAATVLGAGYAGLTTAAELSLRGYKVRVVAKDFGFQPPSTICGTQSRRHPGIAICNQAFDKDDLLDKELMSIHRFIALAANPAETGVSVIPALKASRKEGAWWNARPLDAERKATSTETQRQLHLAAAPSKVDPAIKERLKSVGYKSVDETTVVKVESRKYFQYLCKVIKDNGGCLCMGVHLDASAIEAVDTPIVVNCLGLHAGDTGGTDGEYTRNLGEELVFAKPPVDFPFYIIDDDTSGTMVQNSDGTLVLNSGAKPKHMLSASGTGMYDPACSQQTIDDAQLLIKAVFGDTATLRVADACESWSSDRPTRAEGFNLGAARRADGRVEVQNSGHGGAGVTTSWATAMLAASALEAILTPGSVYKCTRDLAGLQIWCA</sequence>
<evidence type="ECO:0000256" key="4">
    <source>
        <dbReference type="ARBA" id="ARBA00022827"/>
    </source>
</evidence>
<dbReference type="GO" id="GO:0003884">
    <property type="term" value="F:D-amino-acid oxidase activity"/>
    <property type="evidence" value="ECO:0007669"/>
    <property type="project" value="InterPro"/>
</dbReference>
<dbReference type="Gene3D" id="3.30.9.10">
    <property type="entry name" value="D-Amino Acid Oxidase, subunit A, domain 2"/>
    <property type="match status" value="1"/>
</dbReference>
<feature type="domain" description="FAD dependent oxidoreductase" evidence="6">
    <location>
        <begin position="15"/>
        <end position="364"/>
    </location>
</feature>
<dbReference type="EMBL" id="HBGW01008713">
    <property type="protein sequence ID" value="CAD9505996.1"/>
    <property type="molecule type" value="Transcribed_RNA"/>
</dbReference>
<dbReference type="PANTHER" id="PTHR11530">
    <property type="entry name" value="D-AMINO ACID OXIDASE"/>
    <property type="match status" value="1"/>
</dbReference>
<dbReference type="InterPro" id="IPR006076">
    <property type="entry name" value="FAD-dep_OxRdtase"/>
</dbReference>
<evidence type="ECO:0000256" key="1">
    <source>
        <dbReference type="ARBA" id="ARBA00001974"/>
    </source>
</evidence>
<comment type="cofactor">
    <cofactor evidence="1">
        <name>FAD</name>
        <dbReference type="ChEBI" id="CHEBI:57692"/>
    </cofactor>
</comment>
<dbReference type="Gene3D" id="3.40.50.720">
    <property type="entry name" value="NAD(P)-binding Rossmann-like Domain"/>
    <property type="match status" value="1"/>
</dbReference>
<dbReference type="GO" id="GO:0019478">
    <property type="term" value="P:D-amino acid catabolic process"/>
    <property type="evidence" value="ECO:0007669"/>
    <property type="project" value="TreeGrafter"/>
</dbReference>
<name>A0A6U6H9R3_9DINO</name>
<evidence type="ECO:0000256" key="5">
    <source>
        <dbReference type="ARBA" id="ARBA00023002"/>
    </source>
</evidence>
<dbReference type="SUPFAM" id="SSF51971">
    <property type="entry name" value="Nucleotide-binding domain"/>
    <property type="match status" value="1"/>
</dbReference>
<dbReference type="GO" id="GO:0071949">
    <property type="term" value="F:FAD binding"/>
    <property type="evidence" value="ECO:0007669"/>
    <property type="project" value="InterPro"/>
</dbReference>
<reference evidence="7" key="1">
    <citation type="submission" date="2021-01" db="EMBL/GenBank/DDBJ databases">
        <authorList>
            <person name="Corre E."/>
            <person name="Pelletier E."/>
            <person name="Niang G."/>
            <person name="Scheremetjew M."/>
            <person name="Finn R."/>
            <person name="Kale V."/>
            <person name="Holt S."/>
            <person name="Cochrane G."/>
            <person name="Meng A."/>
            <person name="Brown T."/>
            <person name="Cohen L."/>
        </authorList>
    </citation>
    <scope>NUCLEOTIDE SEQUENCE</scope>
    <source>
        <strain evidence="7">RCC3387</strain>
    </source>
</reference>
<dbReference type="InterPro" id="IPR023209">
    <property type="entry name" value="DAO"/>
</dbReference>
<gene>
    <name evidence="7" type="ORF">BRAN1462_LOCUS5627</name>
    <name evidence="8" type="ORF">BRAN1462_LOCUS5633</name>
</gene>
<dbReference type="PANTHER" id="PTHR11530:SF11">
    <property type="entry name" value="D-ASPARTATE OXIDASE"/>
    <property type="match status" value="1"/>
</dbReference>
<keyword evidence="5" id="KW-0560">Oxidoreductase</keyword>
<proteinExistence type="inferred from homology"/>
<organism evidence="7">
    <name type="scientific">Zooxanthella nutricula</name>
    <dbReference type="NCBI Taxonomy" id="1333877"/>
    <lineage>
        <taxon>Eukaryota</taxon>
        <taxon>Sar</taxon>
        <taxon>Alveolata</taxon>
        <taxon>Dinophyceae</taxon>
        <taxon>Peridiniales</taxon>
        <taxon>Peridiniales incertae sedis</taxon>
        <taxon>Zooxanthella</taxon>
    </lineage>
</organism>
<evidence type="ECO:0000313" key="7">
    <source>
        <dbReference type="EMBL" id="CAD9505969.1"/>
    </source>
</evidence>
<evidence type="ECO:0000256" key="3">
    <source>
        <dbReference type="ARBA" id="ARBA00022630"/>
    </source>
</evidence>
<evidence type="ECO:0000259" key="6">
    <source>
        <dbReference type="Pfam" id="PF01266"/>
    </source>
</evidence>
<keyword evidence="4" id="KW-0274">FAD</keyword>
<evidence type="ECO:0000313" key="8">
    <source>
        <dbReference type="EMBL" id="CAD9505996.1"/>
    </source>
</evidence>
<dbReference type="Pfam" id="PF01266">
    <property type="entry name" value="DAO"/>
    <property type="match status" value="1"/>
</dbReference>
<dbReference type="GO" id="GO:0005737">
    <property type="term" value="C:cytoplasm"/>
    <property type="evidence" value="ECO:0007669"/>
    <property type="project" value="TreeGrafter"/>
</dbReference>
<protein>
    <recommendedName>
        <fullName evidence="6">FAD dependent oxidoreductase domain-containing protein</fullName>
    </recommendedName>
</protein>
<dbReference type="AlphaFoldDB" id="A0A6U6H9R3"/>